<dbReference type="InterPro" id="IPR000300">
    <property type="entry name" value="IPPc"/>
</dbReference>
<dbReference type="GO" id="GO:0030027">
    <property type="term" value="C:lamellipodium"/>
    <property type="evidence" value="ECO:0007669"/>
    <property type="project" value="UniProtKB-SubCell"/>
</dbReference>
<protein>
    <recommendedName>
        <fullName evidence="7">phosphatidylinositol-3,4,5-trisphosphate 5-phosphatase</fullName>
        <ecNumber evidence="7">3.1.3.86</ecNumber>
    </recommendedName>
</protein>
<dbReference type="Gene3D" id="3.60.10.10">
    <property type="entry name" value="Endonuclease/exonuclease/phosphatase"/>
    <property type="match status" value="1"/>
</dbReference>
<feature type="compositionally biased region" description="Pro residues" evidence="19">
    <location>
        <begin position="1033"/>
        <end position="1045"/>
    </location>
</feature>
<dbReference type="InterPro" id="IPR013761">
    <property type="entry name" value="SAM/pointed_sf"/>
</dbReference>
<dbReference type="SUPFAM" id="SSF56219">
    <property type="entry name" value="DNase I-like"/>
    <property type="match status" value="1"/>
</dbReference>
<evidence type="ECO:0000256" key="1">
    <source>
        <dbReference type="ARBA" id="ARBA00004170"/>
    </source>
</evidence>
<evidence type="ECO:0000256" key="18">
    <source>
        <dbReference type="PROSITE-ProRule" id="PRU00191"/>
    </source>
</evidence>
<dbReference type="GO" id="GO:0016020">
    <property type="term" value="C:membrane"/>
    <property type="evidence" value="ECO:0007669"/>
    <property type="project" value="UniProtKB-SubCell"/>
</dbReference>
<keyword evidence="12" id="KW-0391">Immunity</keyword>
<comment type="caution">
    <text evidence="22">The sequence shown here is derived from an EMBL/GenBank/DDBJ whole genome shotgun (WGS) entry which is preliminary data.</text>
</comment>
<evidence type="ECO:0000256" key="17">
    <source>
        <dbReference type="ARBA" id="ARBA00023273"/>
    </source>
</evidence>
<evidence type="ECO:0000256" key="15">
    <source>
        <dbReference type="ARBA" id="ARBA00023136"/>
    </source>
</evidence>
<dbReference type="PANTHER" id="PTHR46051:SF1">
    <property type="entry name" value="INOSITOL POLYPHOSPHATE-RELATED PHOSPHATASE DOMAIN-CONTAINING PROTEIN"/>
    <property type="match status" value="1"/>
</dbReference>
<dbReference type="GO" id="GO:0002250">
    <property type="term" value="P:adaptive immune response"/>
    <property type="evidence" value="ECO:0007669"/>
    <property type="project" value="UniProtKB-KW"/>
</dbReference>
<evidence type="ECO:0000256" key="4">
    <source>
        <dbReference type="ARBA" id="ARBA00004486"/>
    </source>
</evidence>
<dbReference type="GO" id="GO:0034485">
    <property type="term" value="F:phosphatidylinositol-3,4,5-trisphosphate 5-phosphatase activity"/>
    <property type="evidence" value="ECO:0007669"/>
    <property type="project" value="UniProtKB-EC"/>
</dbReference>
<keyword evidence="14" id="KW-1064">Adaptive immunity</keyword>
<dbReference type="PROSITE" id="PS50105">
    <property type="entry name" value="SAM_DOMAIN"/>
    <property type="match status" value="1"/>
</dbReference>
<dbReference type="GO" id="GO:0016607">
    <property type="term" value="C:nuclear speck"/>
    <property type="evidence" value="ECO:0007669"/>
    <property type="project" value="UniProtKB-SubCell"/>
</dbReference>
<keyword evidence="10" id="KW-0399">Innate immunity</keyword>
<feature type="domain" description="SH2" evidence="20">
    <location>
        <begin position="5"/>
        <end position="103"/>
    </location>
</feature>
<keyword evidence="17" id="KW-0966">Cell projection</keyword>
<dbReference type="PROSITE" id="PS50001">
    <property type="entry name" value="SH2"/>
    <property type="match status" value="1"/>
</dbReference>
<dbReference type="EMBL" id="VSWD01000008">
    <property type="protein sequence ID" value="KAK3094659.1"/>
    <property type="molecule type" value="Genomic_DNA"/>
</dbReference>
<dbReference type="GO" id="GO:0005856">
    <property type="term" value="C:cytoskeleton"/>
    <property type="evidence" value="ECO:0007669"/>
    <property type="project" value="UniProtKB-SubCell"/>
</dbReference>
<evidence type="ECO:0000256" key="12">
    <source>
        <dbReference type="ARBA" id="ARBA00022859"/>
    </source>
</evidence>
<evidence type="ECO:0000256" key="8">
    <source>
        <dbReference type="ARBA" id="ARBA00022490"/>
    </source>
</evidence>
<dbReference type="PANTHER" id="PTHR46051">
    <property type="entry name" value="SH2 DOMAIN-CONTAINING PROTEIN"/>
    <property type="match status" value="1"/>
</dbReference>
<keyword evidence="16" id="KW-0206">Cytoskeleton</keyword>
<dbReference type="Pfam" id="PF22669">
    <property type="entry name" value="Exo_endo_phos2"/>
    <property type="match status" value="1"/>
</dbReference>
<keyword evidence="11" id="KW-0378">Hydrolase</keyword>
<dbReference type="SUPFAM" id="SSF47769">
    <property type="entry name" value="SAM/Pointed domain"/>
    <property type="match status" value="1"/>
</dbReference>
<dbReference type="GO" id="GO:0009966">
    <property type="term" value="P:regulation of signal transduction"/>
    <property type="evidence" value="ECO:0007669"/>
    <property type="project" value="TreeGrafter"/>
</dbReference>
<dbReference type="AlphaFoldDB" id="A0AA88Y962"/>
<dbReference type="InterPro" id="IPR001660">
    <property type="entry name" value="SAM"/>
</dbReference>
<evidence type="ECO:0000256" key="11">
    <source>
        <dbReference type="ARBA" id="ARBA00022801"/>
    </source>
</evidence>
<dbReference type="Pfam" id="PF00017">
    <property type="entry name" value="SH2"/>
    <property type="match status" value="1"/>
</dbReference>
<evidence type="ECO:0000259" key="21">
    <source>
        <dbReference type="PROSITE" id="PS50105"/>
    </source>
</evidence>
<dbReference type="GO" id="GO:0046856">
    <property type="term" value="P:phosphatidylinositol dephosphorylation"/>
    <property type="evidence" value="ECO:0007669"/>
    <property type="project" value="InterPro"/>
</dbReference>
<dbReference type="SUPFAM" id="SSF55550">
    <property type="entry name" value="SH2 domain"/>
    <property type="match status" value="1"/>
</dbReference>
<dbReference type="GO" id="GO:0050776">
    <property type="term" value="P:regulation of immune response"/>
    <property type="evidence" value="ECO:0007669"/>
    <property type="project" value="TreeGrafter"/>
</dbReference>
<evidence type="ECO:0000256" key="6">
    <source>
        <dbReference type="ARBA" id="ARBA00008734"/>
    </source>
</evidence>
<evidence type="ECO:0000256" key="7">
    <source>
        <dbReference type="ARBA" id="ARBA00012981"/>
    </source>
</evidence>
<dbReference type="InterPro" id="IPR036860">
    <property type="entry name" value="SH2_dom_sf"/>
</dbReference>
<reference evidence="22" key="1">
    <citation type="submission" date="2019-08" db="EMBL/GenBank/DDBJ databases">
        <title>The improved chromosome-level genome for the pearl oyster Pinctada fucata martensii using PacBio sequencing and Hi-C.</title>
        <authorList>
            <person name="Zheng Z."/>
        </authorList>
    </citation>
    <scope>NUCLEOTIDE SEQUENCE</scope>
    <source>
        <strain evidence="22">ZZ-2019</strain>
        <tissue evidence="22">Adductor muscle</tissue>
    </source>
</reference>
<feature type="domain" description="SAM" evidence="21">
    <location>
        <begin position="1067"/>
        <end position="1130"/>
    </location>
</feature>
<dbReference type="Pfam" id="PF24147">
    <property type="entry name" value="C2_SHIP1-2_2nd"/>
    <property type="match status" value="1"/>
</dbReference>
<evidence type="ECO:0000256" key="5">
    <source>
        <dbReference type="ARBA" id="ARBA00004510"/>
    </source>
</evidence>
<dbReference type="InterPro" id="IPR057510">
    <property type="entry name" value="C2_SHIP1-2_first"/>
</dbReference>
<keyword evidence="13 18" id="KW-0727">SH2 domain</keyword>
<dbReference type="InterPro" id="IPR000980">
    <property type="entry name" value="SH2"/>
</dbReference>
<gene>
    <name evidence="22" type="ORF">FSP39_004619</name>
</gene>
<dbReference type="EC" id="3.1.3.86" evidence="7"/>
<feature type="region of interest" description="Disordered" evidence="19">
    <location>
        <begin position="100"/>
        <end position="119"/>
    </location>
</feature>
<feature type="region of interest" description="Disordered" evidence="19">
    <location>
        <begin position="1026"/>
        <end position="1069"/>
    </location>
</feature>
<dbReference type="SMART" id="SM00454">
    <property type="entry name" value="SAM"/>
    <property type="match status" value="1"/>
</dbReference>
<evidence type="ECO:0000256" key="10">
    <source>
        <dbReference type="ARBA" id="ARBA00022588"/>
    </source>
</evidence>
<dbReference type="SMART" id="SM00252">
    <property type="entry name" value="SH2"/>
    <property type="match status" value="1"/>
</dbReference>
<dbReference type="Pfam" id="PF00536">
    <property type="entry name" value="SAM_1"/>
    <property type="match status" value="1"/>
</dbReference>
<dbReference type="Gene3D" id="3.30.505.10">
    <property type="entry name" value="SH2 domain"/>
    <property type="match status" value="1"/>
</dbReference>
<dbReference type="FunFam" id="3.60.10.10:FF:000005">
    <property type="entry name" value="phosphatidylinositol 3,4,5-trisphosphate 5-phosphatase 1"/>
    <property type="match status" value="1"/>
</dbReference>
<evidence type="ECO:0000256" key="2">
    <source>
        <dbReference type="ARBA" id="ARBA00004245"/>
    </source>
</evidence>
<name>A0AA88Y962_PINIB</name>
<feature type="region of interest" description="Disordered" evidence="19">
    <location>
        <begin position="127"/>
        <end position="148"/>
    </location>
</feature>
<accession>A0AA88Y962</accession>
<evidence type="ECO:0000256" key="13">
    <source>
        <dbReference type="ARBA" id="ARBA00022999"/>
    </source>
</evidence>
<sequence length="1130" mass="127744">MSGAYFHRGISRLRAEELLLSAKEDGSFLVRDSETLTGAYVLCLLYQTRVHQYRVLPGHDGKLSVQAEGGAPEPRYADLNSLVADYIKKEDKNGLAYALKHPVPPERSDDADSDEEDYPDVQQIELPSVTTPSQPSPPAPTVNNCDNCAEDSSQQKIQLALLKNFSKLNLSSYEREFVDAVKLYLDKGIESDVTAVKVGESNLPEFQGLLETAASKLQSELDQFSTKLRILNELLTIPEANSGRFGSSFKNKNNGPGIPSMLEKMSSCRTDIVSLENKVQETLRYFSVSQYDYVPATGDTEDSEMPKSFIPLLSSIGKPHIPRSDFEVKLLRHGSFHSKMTLSVDISQGKLFAVKPSKDALDPSSVFTHDRILQLVKNTKDNMRLDLVLSGKKKYTVTFEGVHKRENFCQQIMQMKNMHSTQMDVDQISVFIGTWNMGDSQPTASINSWLKCNGNGKARDPQVLGVIPHDLYVIGTQESAMTEKDWVNFVKNHIKSCLMADMEVVEVCTLWGIRLIILVKNMLRQHINRIQRSTVRTGIANALGNKGAVAISFYFKGTSFCFINSHLTSGDERNERRNQNYRDIIKGLSLGQKHLGLFDVTNQFNHIFWLGDLNYRIEDEIGHILERLDSKDIQSLLPKDQLRKSQHEKKGFCGFSEADITFMPTYRLPRCSMEWKYDWRKIKRTGERINAPSWCDRVLWRSYPGTYIENIAYGCADKVLGSDHRPVFASFNIGITSDFVMNRDSLVDEANVRIVFQTVDAQVKTCCKQYFQLEFHSTCLPEVGQSKPNNKFVEHKTGFYTCPTWEKKQLPELQPLFGDQDYLEEQHILIAVRSRDGDNECYGECVVEMKNKFDLMPQEFTCQLLHQGEVTGKLSGQFHILTGNQVAMQVKNPRHSKKSYELVALDTEYIDPELWHPDSPNFEGRQDLRSQVFPHQYENQDGGSHPSLNHVQSVPLIQSSERPQQPLPRFTSDDMPACSIEVFNPLFLSAKGKTGNDTMGGGRAKSQPYMGQASLQAPRQVLPVITMPTTPNTTPPDLPPPPVPRKGPSYVNVNRSQPDSEPPRRSKRPSSVINWLQDLGLFKYNDNFTKNGFLSMGSVVQMNRNDLVHIGVENIIHRDIILESLKSLKP</sequence>
<proteinExistence type="inferred from homology"/>
<dbReference type="Pfam" id="PF24150">
    <property type="entry name" value="C2_SHIP1-2_first"/>
    <property type="match status" value="1"/>
</dbReference>
<comment type="similarity">
    <text evidence="6">Belongs to the inositol 1,4,5-trisphosphate 5-phosphatase family.</text>
</comment>
<organism evidence="22 23">
    <name type="scientific">Pinctada imbricata</name>
    <name type="common">Atlantic pearl-oyster</name>
    <name type="synonym">Pinctada martensii</name>
    <dbReference type="NCBI Taxonomy" id="66713"/>
    <lineage>
        <taxon>Eukaryota</taxon>
        <taxon>Metazoa</taxon>
        <taxon>Spiralia</taxon>
        <taxon>Lophotrochozoa</taxon>
        <taxon>Mollusca</taxon>
        <taxon>Bivalvia</taxon>
        <taxon>Autobranchia</taxon>
        <taxon>Pteriomorphia</taxon>
        <taxon>Pterioida</taxon>
        <taxon>Pterioidea</taxon>
        <taxon>Pteriidae</taxon>
        <taxon>Pinctada</taxon>
    </lineage>
</organism>
<evidence type="ECO:0000259" key="20">
    <source>
        <dbReference type="PROSITE" id="PS50001"/>
    </source>
</evidence>
<evidence type="ECO:0000313" key="23">
    <source>
        <dbReference type="Proteomes" id="UP001186944"/>
    </source>
</evidence>
<keyword evidence="9" id="KW-0597">Phosphoprotein</keyword>
<evidence type="ECO:0000256" key="14">
    <source>
        <dbReference type="ARBA" id="ARBA00023130"/>
    </source>
</evidence>
<dbReference type="InterPro" id="IPR057509">
    <property type="entry name" value="C2_SHIP1-2_2nd"/>
</dbReference>
<comment type="subcellular location">
    <subcellularLocation>
        <location evidence="4">Cell projection</location>
        <location evidence="4">Filopodium</location>
    </subcellularLocation>
    <subcellularLocation>
        <location evidence="5">Cell projection</location>
        <location evidence="5">Lamellipodium</location>
    </subcellularLocation>
    <subcellularLocation>
        <location evidence="2">Cytoplasm</location>
        <location evidence="2">Cytoskeleton</location>
    </subcellularLocation>
    <subcellularLocation>
        <location evidence="1">Membrane</location>
        <topology evidence="1">Peripheral membrane protein</topology>
    </subcellularLocation>
    <subcellularLocation>
        <location evidence="3">Nucleus speckle</location>
    </subcellularLocation>
</comment>
<evidence type="ECO:0000256" key="19">
    <source>
        <dbReference type="SAM" id="MobiDB-lite"/>
    </source>
</evidence>
<dbReference type="SMART" id="SM00128">
    <property type="entry name" value="IPPc"/>
    <property type="match status" value="1"/>
</dbReference>
<evidence type="ECO:0000313" key="22">
    <source>
        <dbReference type="EMBL" id="KAK3094659.1"/>
    </source>
</evidence>
<evidence type="ECO:0000256" key="3">
    <source>
        <dbReference type="ARBA" id="ARBA00004324"/>
    </source>
</evidence>
<dbReference type="InterPro" id="IPR036691">
    <property type="entry name" value="Endo/exonu/phosph_ase_sf"/>
</dbReference>
<dbReference type="Gene3D" id="1.10.150.50">
    <property type="entry name" value="Transcription Factor, Ets-1"/>
    <property type="match status" value="1"/>
</dbReference>
<keyword evidence="23" id="KW-1185">Reference proteome</keyword>
<dbReference type="Proteomes" id="UP001186944">
    <property type="component" value="Unassembled WGS sequence"/>
</dbReference>
<keyword evidence="15" id="KW-0472">Membrane</keyword>
<evidence type="ECO:0000256" key="9">
    <source>
        <dbReference type="ARBA" id="ARBA00022553"/>
    </source>
</evidence>
<evidence type="ECO:0000256" key="16">
    <source>
        <dbReference type="ARBA" id="ARBA00023212"/>
    </source>
</evidence>
<dbReference type="GO" id="GO:0045087">
    <property type="term" value="P:innate immune response"/>
    <property type="evidence" value="ECO:0007669"/>
    <property type="project" value="UniProtKB-KW"/>
</dbReference>
<dbReference type="GO" id="GO:0030175">
    <property type="term" value="C:filopodium"/>
    <property type="evidence" value="ECO:0007669"/>
    <property type="project" value="UniProtKB-SubCell"/>
</dbReference>
<keyword evidence="8" id="KW-0963">Cytoplasm</keyword>